<keyword evidence="2" id="KW-0812">Transmembrane</keyword>
<keyword evidence="2" id="KW-0472">Membrane</keyword>
<comment type="caution">
    <text evidence="3">The sequence shown here is derived from an EMBL/GenBank/DDBJ whole genome shotgun (WGS) entry which is preliminary data.</text>
</comment>
<organism evidence="3 4">
    <name type="scientific">Nocardioides imazamoxiresistens</name>
    <dbReference type="NCBI Taxonomy" id="3231893"/>
    <lineage>
        <taxon>Bacteria</taxon>
        <taxon>Bacillati</taxon>
        <taxon>Actinomycetota</taxon>
        <taxon>Actinomycetes</taxon>
        <taxon>Propionibacteriales</taxon>
        <taxon>Nocardioidaceae</taxon>
        <taxon>Nocardioides</taxon>
    </lineage>
</organism>
<dbReference type="Proteomes" id="UP001268542">
    <property type="component" value="Unassembled WGS sequence"/>
</dbReference>
<dbReference type="EMBL" id="JAVYII010000002">
    <property type="protein sequence ID" value="MDT9592723.1"/>
    <property type="molecule type" value="Genomic_DNA"/>
</dbReference>
<reference evidence="3 4" key="1">
    <citation type="submission" date="2023-08" db="EMBL/GenBank/DDBJ databases">
        <title>Nocardioides seae sp. nov., a bacterium isolated from a soil.</title>
        <authorList>
            <person name="Wang X."/>
        </authorList>
    </citation>
    <scope>NUCLEOTIDE SEQUENCE [LARGE SCALE GENOMIC DNA]</scope>
    <source>
        <strain evidence="3 4">YZH12</strain>
    </source>
</reference>
<feature type="transmembrane region" description="Helical" evidence="2">
    <location>
        <begin position="137"/>
        <end position="156"/>
    </location>
</feature>
<sequence>MSASEHARRYAGTVRLFLELAVVGAFVWFWWWHPVTGVASGGEFYWRTTSIEGSITGTARYLVVATVVGLVGGLLAARRHGRQPWGALGVSVAAGVAAGLLMALTGHLLGPEDADAVAARSEDGSRVLVDLRVEGTGAYLAAPAAALTATAGVFLVRRRDDEAPAGSAGGGPGTGGSGEAGEAGRSDGAAVAAGRVPG</sequence>
<evidence type="ECO:0000313" key="3">
    <source>
        <dbReference type="EMBL" id="MDT9592723.1"/>
    </source>
</evidence>
<gene>
    <name evidence="3" type="ORF">RDV89_06575</name>
</gene>
<keyword evidence="4" id="KW-1185">Reference proteome</keyword>
<protein>
    <submittedName>
        <fullName evidence="3">Uncharacterized protein</fullName>
    </submittedName>
</protein>
<accession>A0ABU3PU29</accession>
<evidence type="ECO:0000256" key="2">
    <source>
        <dbReference type="SAM" id="Phobius"/>
    </source>
</evidence>
<feature type="transmembrane region" description="Helical" evidence="2">
    <location>
        <begin position="12"/>
        <end position="31"/>
    </location>
</feature>
<dbReference type="RefSeq" id="WP_315732145.1">
    <property type="nucleotide sequence ID" value="NZ_JAVYII010000002.1"/>
</dbReference>
<feature type="compositionally biased region" description="Gly residues" evidence="1">
    <location>
        <begin position="167"/>
        <end position="181"/>
    </location>
</feature>
<name>A0ABU3PU29_9ACTN</name>
<feature type="transmembrane region" description="Helical" evidence="2">
    <location>
        <begin position="59"/>
        <end position="77"/>
    </location>
</feature>
<feature type="region of interest" description="Disordered" evidence="1">
    <location>
        <begin position="162"/>
        <end position="198"/>
    </location>
</feature>
<proteinExistence type="predicted"/>
<keyword evidence="2" id="KW-1133">Transmembrane helix</keyword>
<evidence type="ECO:0000313" key="4">
    <source>
        <dbReference type="Proteomes" id="UP001268542"/>
    </source>
</evidence>
<evidence type="ECO:0000256" key="1">
    <source>
        <dbReference type="SAM" id="MobiDB-lite"/>
    </source>
</evidence>
<feature type="transmembrane region" description="Helical" evidence="2">
    <location>
        <begin position="84"/>
        <end position="104"/>
    </location>
</feature>